<dbReference type="EMBL" id="GL732561">
    <property type="protein sequence ID" value="EFX77606.1"/>
    <property type="molecule type" value="Genomic_DNA"/>
</dbReference>
<dbReference type="AlphaFoldDB" id="E9GRX5"/>
<reference evidence="1 2" key="1">
    <citation type="journal article" date="2011" name="Science">
        <title>The ecoresponsive genome of Daphnia pulex.</title>
        <authorList>
            <person name="Colbourne J.K."/>
            <person name="Pfrender M.E."/>
            <person name="Gilbert D."/>
            <person name="Thomas W.K."/>
            <person name="Tucker A."/>
            <person name="Oakley T.H."/>
            <person name="Tokishita S."/>
            <person name="Aerts A."/>
            <person name="Arnold G.J."/>
            <person name="Basu M.K."/>
            <person name="Bauer D.J."/>
            <person name="Caceres C.E."/>
            <person name="Carmel L."/>
            <person name="Casola C."/>
            <person name="Choi J.H."/>
            <person name="Detter J.C."/>
            <person name="Dong Q."/>
            <person name="Dusheyko S."/>
            <person name="Eads B.D."/>
            <person name="Frohlich T."/>
            <person name="Geiler-Samerotte K.A."/>
            <person name="Gerlach D."/>
            <person name="Hatcher P."/>
            <person name="Jogdeo S."/>
            <person name="Krijgsveld J."/>
            <person name="Kriventseva E.V."/>
            <person name="Kultz D."/>
            <person name="Laforsch C."/>
            <person name="Lindquist E."/>
            <person name="Lopez J."/>
            <person name="Manak J.R."/>
            <person name="Muller J."/>
            <person name="Pangilinan J."/>
            <person name="Patwardhan R.P."/>
            <person name="Pitluck S."/>
            <person name="Pritham E.J."/>
            <person name="Rechtsteiner A."/>
            <person name="Rho M."/>
            <person name="Rogozin I.B."/>
            <person name="Sakarya O."/>
            <person name="Salamov A."/>
            <person name="Schaack S."/>
            <person name="Shapiro H."/>
            <person name="Shiga Y."/>
            <person name="Skalitzky C."/>
            <person name="Smith Z."/>
            <person name="Souvorov A."/>
            <person name="Sung W."/>
            <person name="Tang Z."/>
            <person name="Tsuchiya D."/>
            <person name="Tu H."/>
            <person name="Vos H."/>
            <person name="Wang M."/>
            <person name="Wolf Y.I."/>
            <person name="Yamagata H."/>
            <person name="Yamada T."/>
            <person name="Ye Y."/>
            <person name="Shaw J.R."/>
            <person name="Andrews J."/>
            <person name="Crease T.J."/>
            <person name="Tang H."/>
            <person name="Lucas S.M."/>
            <person name="Robertson H.M."/>
            <person name="Bork P."/>
            <person name="Koonin E.V."/>
            <person name="Zdobnov E.M."/>
            <person name="Grigoriev I.V."/>
            <person name="Lynch M."/>
            <person name="Boore J.L."/>
        </authorList>
    </citation>
    <scope>NUCLEOTIDE SEQUENCE [LARGE SCALE GENOMIC DNA]</scope>
</reference>
<dbReference type="InParanoid" id="E9GRX5"/>
<name>E9GRX5_DAPPU</name>
<protein>
    <submittedName>
        <fullName evidence="1">Uncharacterized protein</fullName>
    </submittedName>
</protein>
<sequence>MSQRLSGQREREKNIYVPNLRFRAHYLTRVEAPTTKATARIRTTNKHKANDPNPAHPDAQKHLAFFSYV</sequence>
<organism evidence="1 2">
    <name type="scientific">Daphnia pulex</name>
    <name type="common">Water flea</name>
    <dbReference type="NCBI Taxonomy" id="6669"/>
    <lineage>
        <taxon>Eukaryota</taxon>
        <taxon>Metazoa</taxon>
        <taxon>Ecdysozoa</taxon>
        <taxon>Arthropoda</taxon>
        <taxon>Crustacea</taxon>
        <taxon>Branchiopoda</taxon>
        <taxon>Diplostraca</taxon>
        <taxon>Cladocera</taxon>
        <taxon>Anomopoda</taxon>
        <taxon>Daphniidae</taxon>
        <taxon>Daphnia</taxon>
    </lineage>
</organism>
<dbReference type="Proteomes" id="UP000000305">
    <property type="component" value="Unassembled WGS sequence"/>
</dbReference>
<dbReference type="HOGENOM" id="CLU_2778435_0_0_1"/>
<gene>
    <name evidence="1" type="ORF">DAPPUDRAFT_247189</name>
</gene>
<evidence type="ECO:0000313" key="1">
    <source>
        <dbReference type="EMBL" id="EFX77606.1"/>
    </source>
</evidence>
<keyword evidence="2" id="KW-1185">Reference proteome</keyword>
<accession>E9GRX5</accession>
<dbReference type="KEGG" id="dpx:DAPPUDRAFT_247189"/>
<evidence type="ECO:0000313" key="2">
    <source>
        <dbReference type="Proteomes" id="UP000000305"/>
    </source>
</evidence>
<proteinExistence type="predicted"/>